<dbReference type="GO" id="GO:0005509">
    <property type="term" value="F:calcium ion binding"/>
    <property type="evidence" value="ECO:0007669"/>
    <property type="project" value="InterPro"/>
</dbReference>
<comment type="subcellular location">
    <subcellularLocation>
        <location evidence="1">Secreted</location>
    </subcellularLocation>
</comment>
<evidence type="ECO:0000313" key="4">
    <source>
        <dbReference type="Proteomes" id="UP000245461"/>
    </source>
</evidence>
<protein>
    <recommendedName>
        <fullName evidence="5">Calcium-binding protein</fullName>
    </recommendedName>
</protein>
<dbReference type="InterPro" id="IPR050557">
    <property type="entry name" value="RTX_toxin/Mannuronan_C5-epim"/>
</dbReference>
<dbReference type="Pfam" id="PF00353">
    <property type="entry name" value="HemolysinCabind"/>
    <property type="match status" value="5"/>
</dbReference>
<dbReference type="OrthoDB" id="9816550at2"/>
<reference evidence="3 4" key="1">
    <citation type="submission" date="2018-05" db="EMBL/GenBank/DDBJ databases">
        <title>Zavarzinia sp. HR-AS.</title>
        <authorList>
            <person name="Lee Y."/>
            <person name="Jeon C.O."/>
        </authorList>
    </citation>
    <scope>NUCLEOTIDE SEQUENCE [LARGE SCALE GENOMIC DNA]</scope>
    <source>
        <strain evidence="3 4">HR-AS</strain>
    </source>
</reference>
<dbReference type="AlphaFoldDB" id="A0A317E1T4"/>
<evidence type="ECO:0000256" key="1">
    <source>
        <dbReference type="ARBA" id="ARBA00004613"/>
    </source>
</evidence>
<organism evidence="3 4">
    <name type="scientific">Zavarzinia aquatilis</name>
    <dbReference type="NCBI Taxonomy" id="2211142"/>
    <lineage>
        <taxon>Bacteria</taxon>
        <taxon>Pseudomonadati</taxon>
        <taxon>Pseudomonadota</taxon>
        <taxon>Alphaproteobacteria</taxon>
        <taxon>Rhodospirillales</taxon>
        <taxon>Zavarziniaceae</taxon>
        <taxon>Zavarzinia</taxon>
    </lineage>
</organism>
<evidence type="ECO:0000313" key="3">
    <source>
        <dbReference type="EMBL" id="PWR20374.1"/>
    </source>
</evidence>
<dbReference type="InterPro" id="IPR001343">
    <property type="entry name" value="Hemolysn_Ca-bd"/>
</dbReference>
<dbReference type="GO" id="GO:0005576">
    <property type="term" value="C:extracellular region"/>
    <property type="evidence" value="ECO:0007669"/>
    <property type="project" value="UniProtKB-SubCell"/>
</dbReference>
<dbReference type="Proteomes" id="UP000245461">
    <property type="component" value="Unassembled WGS sequence"/>
</dbReference>
<evidence type="ECO:0000256" key="2">
    <source>
        <dbReference type="ARBA" id="ARBA00022525"/>
    </source>
</evidence>
<keyword evidence="4" id="KW-1185">Reference proteome</keyword>
<gene>
    <name evidence="3" type="ORF">DKG74_15320</name>
</gene>
<dbReference type="InterPro" id="IPR011049">
    <property type="entry name" value="Serralysin-like_metalloprot_C"/>
</dbReference>
<proteinExistence type="predicted"/>
<accession>A0A317E1T4</accession>
<name>A0A317E1T4_9PROT</name>
<sequence>MATFRGTTGVDSFLGKAGVADIFQFKVAELQAGDNAAGGNGAGSDRLSLLDGGLVDLTAVGAGLSGIETIALSASGNHLILIEDMLVGGVVSITSGVGDDTVDASAFSKAGRISVTFGQGNDTMLGGAGSDLFRVDPGNLTAADTISGGLGTDNLSFTSAANIADSGVFVGVTGIDKLQLAAGAAITNVVTISQALVDNSDAGSLLILGGAGNDTVHAEDVLGITFDPGTGSDTLIADWAVLRLAANSLSNDDHFKVGGGYIELTAADNYSIQLDSSGDPDADQISGFGEVHMLTGGTRLSLSSFLGSTMAIVGSKGNDIIDTTIQSLAFEFTSSYSITLGAGDDTVDTGYTPQGAVFGNPPGTPSYAIVITVGASQLTDADHITHHSLAGIGWDYGVVQINTGGKIGGVAGLSGITDLRFSGIGNSLTLTDTSAAGFDWVKGGSGDDKLDGRAVTAAHDLAADLGGGDDSAWGGAGNDVLIGGNGDDALRGLAGDDSLTGGNGADLMVGGIGNDTYTIDAADDVIERDGEGTDTILAVFTYTLAIHFENLTLTGNTAINGTGNAAGNLIVGNGAANVLYGLDGNDTLKGGAGDDQLFSGNGFDKFAFAPGGGHDTADYDDAYDYMDVSAYGYHNFAEFQAGGGTISAVNGNADTKVQFNTAGDSAILIGTTSDHINTSDFIFAA</sequence>
<dbReference type="SUPFAM" id="SSF51120">
    <property type="entry name" value="beta-Roll"/>
    <property type="match status" value="3"/>
</dbReference>
<dbReference type="InterPro" id="IPR018511">
    <property type="entry name" value="Hemolysin-typ_Ca-bd_CS"/>
</dbReference>
<dbReference type="EMBL" id="QGLE01000009">
    <property type="protein sequence ID" value="PWR20374.1"/>
    <property type="molecule type" value="Genomic_DNA"/>
</dbReference>
<dbReference type="Gene3D" id="2.150.10.10">
    <property type="entry name" value="Serralysin-like metalloprotease, C-terminal"/>
    <property type="match status" value="2"/>
</dbReference>
<evidence type="ECO:0008006" key="5">
    <source>
        <dbReference type="Google" id="ProtNLM"/>
    </source>
</evidence>
<dbReference type="PROSITE" id="PS00330">
    <property type="entry name" value="HEMOLYSIN_CALCIUM"/>
    <property type="match status" value="1"/>
</dbReference>
<comment type="caution">
    <text evidence="3">The sequence shown here is derived from an EMBL/GenBank/DDBJ whole genome shotgun (WGS) entry which is preliminary data.</text>
</comment>
<keyword evidence="2" id="KW-0964">Secreted</keyword>
<dbReference type="PANTHER" id="PTHR38340">
    <property type="entry name" value="S-LAYER PROTEIN"/>
    <property type="match status" value="1"/>
</dbReference>
<dbReference type="PANTHER" id="PTHR38340:SF1">
    <property type="entry name" value="S-LAYER PROTEIN"/>
    <property type="match status" value="1"/>
</dbReference>
<dbReference type="RefSeq" id="WP_109907048.1">
    <property type="nucleotide sequence ID" value="NZ_QGLE01000009.1"/>
</dbReference>
<dbReference type="PRINTS" id="PR00313">
    <property type="entry name" value="CABNDNGRPT"/>
</dbReference>